<organism evidence="1 2">
    <name type="scientific">Staphylococcus gallinarum</name>
    <dbReference type="NCBI Taxonomy" id="1293"/>
    <lineage>
        <taxon>Bacteria</taxon>
        <taxon>Bacillati</taxon>
        <taxon>Bacillota</taxon>
        <taxon>Bacilli</taxon>
        <taxon>Bacillales</taxon>
        <taxon>Staphylococcaceae</taxon>
        <taxon>Staphylococcus</taxon>
    </lineage>
</organism>
<name>A0ABQ0XY12_STAGA</name>
<gene>
    <name evidence="1" type="ORF">SGA02_00220</name>
</gene>
<accession>A0ABQ0XY12</accession>
<keyword evidence="2" id="KW-1185">Reference proteome</keyword>
<reference evidence="1 2" key="1">
    <citation type="submission" date="2019-07" db="EMBL/GenBank/DDBJ databases">
        <title>Whole genome shotgun sequence of Staphylococcus gallinarum NBRC 109767.</title>
        <authorList>
            <person name="Hosoyama A."/>
            <person name="Uohara A."/>
            <person name="Ohji S."/>
            <person name="Ichikawa N."/>
        </authorList>
    </citation>
    <scope>NUCLEOTIDE SEQUENCE [LARGE SCALE GENOMIC DNA]</scope>
    <source>
        <strain evidence="1 2">NBRC 109767</strain>
    </source>
</reference>
<protein>
    <submittedName>
        <fullName evidence="1">Uncharacterized protein</fullName>
    </submittedName>
</protein>
<dbReference type="Proteomes" id="UP000321057">
    <property type="component" value="Unassembled WGS sequence"/>
</dbReference>
<evidence type="ECO:0000313" key="2">
    <source>
        <dbReference type="Proteomes" id="UP000321057"/>
    </source>
</evidence>
<evidence type="ECO:0000313" key="1">
    <source>
        <dbReference type="EMBL" id="GEQ04194.1"/>
    </source>
</evidence>
<comment type="caution">
    <text evidence="1">The sequence shown here is derived from an EMBL/GenBank/DDBJ whole genome shotgun (WGS) entry which is preliminary data.</text>
</comment>
<sequence>MKFNIDITQYKVYIDVCIILPKTVGVSNNLKHDPTEAKIDLNVIILELSSTFCHG</sequence>
<proteinExistence type="predicted"/>
<dbReference type="EMBL" id="BKAX01000001">
    <property type="protein sequence ID" value="GEQ04194.1"/>
    <property type="molecule type" value="Genomic_DNA"/>
</dbReference>